<reference evidence="1" key="1">
    <citation type="submission" date="2023-07" db="EMBL/GenBank/DDBJ databases">
        <authorList>
            <consortium name="CYATHOMIX"/>
        </authorList>
    </citation>
    <scope>NUCLEOTIDE SEQUENCE</scope>
    <source>
        <strain evidence="1">N/A</strain>
    </source>
</reference>
<accession>A0AA36GJZ0</accession>
<evidence type="ECO:0000313" key="1">
    <source>
        <dbReference type="EMBL" id="CAJ0590020.1"/>
    </source>
</evidence>
<proteinExistence type="predicted"/>
<evidence type="ECO:0000313" key="2">
    <source>
        <dbReference type="Proteomes" id="UP001176961"/>
    </source>
</evidence>
<sequence>MNTNMYAKICDKGGVDDDIDERIFRRPGLVLNESERRIQSLLEVVKAQVLWTSAVFSRASCNHNAGSHVPAEYDAIARAPHLTASQDHRMHRMLQIDVFASKYSHLTKLGDIEETEDEDVPWTGEQPLNKLSKLKTTLTSGHAAGY</sequence>
<dbReference type="EMBL" id="CATQJL010000001">
    <property type="protein sequence ID" value="CAJ0590020.1"/>
    <property type="molecule type" value="Genomic_DNA"/>
</dbReference>
<gene>
    <name evidence="1" type="ORF">CYNAS_LOCUS2003</name>
</gene>
<name>A0AA36GJZ0_CYLNA</name>
<protein>
    <submittedName>
        <fullName evidence="1">Uncharacterized protein</fullName>
    </submittedName>
</protein>
<keyword evidence="2" id="KW-1185">Reference proteome</keyword>
<dbReference type="AlphaFoldDB" id="A0AA36GJZ0"/>
<organism evidence="1 2">
    <name type="scientific">Cylicocyclus nassatus</name>
    <name type="common">Nematode worm</name>
    <dbReference type="NCBI Taxonomy" id="53992"/>
    <lineage>
        <taxon>Eukaryota</taxon>
        <taxon>Metazoa</taxon>
        <taxon>Ecdysozoa</taxon>
        <taxon>Nematoda</taxon>
        <taxon>Chromadorea</taxon>
        <taxon>Rhabditida</taxon>
        <taxon>Rhabditina</taxon>
        <taxon>Rhabditomorpha</taxon>
        <taxon>Strongyloidea</taxon>
        <taxon>Strongylidae</taxon>
        <taxon>Cylicocyclus</taxon>
    </lineage>
</organism>
<comment type="caution">
    <text evidence="1">The sequence shown here is derived from an EMBL/GenBank/DDBJ whole genome shotgun (WGS) entry which is preliminary data.</text>
</comment>
<dbReference type="Proteomes" id="UP001176961">
    <property type="component" value="Unassembled WGS sequence"/>
</dbReference>